<comment type="pathway">
    <text evidence="9">Carbohydrate metabolism; D-ribose degradation; D-ribose 5-phosphate from beta-D-ribopyranose: step 2/2.</text>
</comment>
<dbReference type="PANTHER" id="PTHR10584:SF166">
    <property type="entry name" value="RIBOKINASE"/>
    <property type="match status" value="1"/>
</dbReference>
<protein>
    <recommendedName>
        <fullName evidence="9">Ribokinase</fullName>
        <shortName evidence="9">RK</shortName>
        <ecNumber evidence="9">2.7.1.15</ecNumber>
    </recommendedName>
</protein>
<dbReference type="InterPro" id="IPR011877">
    <property type="entry name" value="Ribokinase"/>
</dbReference>
<feature type="binding site" evidence="9">
    <location>
        <position position="191"/>
    </location>
    <ligand>
        <name>ATP</name>
        <dbReference type="ChEBI" id="CHEBI:30616"/>
    </ligand>
</feature>
<evidence type="ECO:0000256" key="2">
    <source>
        <dbReference type="ARBA" id="ARBA00022723"/>
    </source>
</evidence>
<feature type="binding site" evidence="9">
    <location>
        <position position="236"/>
    </location>
    <ligand>
        <name>K(+)</name>
        <dbReference type="ChEBI" id="CHEBI:29103"/>
    </ligand>
</feature>
<organism evidence="11 12">
    <name type="scientific">Mycolicibacterium arenosum</name>
    <dbReference type="NCBI Taxonomy" id="2952157"/>
    <lineage>
        <taxon>Bacteria</taxon>
        <taxon>Bacillati</taxon>
        <taxon>Actinomycetota</taxon>
        <taxon>Actinomycetes</taxon>
        <taxon>Mycobacteriales</taxon>
        <taxon>Mycobacteriaceae</taxon>
        <taxon>Mycolicibacterium</taxon>
    </lineage>
</organism>
<keyword evidence="12" id="KW-1185">Reference proteome</keyword>
<keyword evidence="3 9" id="KW-0547">Nucleotide-binding</keyword>
<evidence type="ECO:0000256" key="8">
    <source>
        <dbReference type="ARBA" id="ARBA00023277"/>
    </source>
</evidence>
<keyword evidence="1 9" id="KW-0808">Transferase</keyword>
<proteinExistence type="inferred from homology"/>
<keyword evidence="6 9" id="KW-0460">Magnesium</keyword>
<gene>
    <name evidence="9" type="primary">rbsK</name>
    <name evidence="11" type="ORF">NM203_15035</name>
</gene>
<keyword evidence="9" id="KW-0963">Cytoplasm</keyword>
<dbReference type="InterPro" id="IPR011611">
    <property type="entry name" value="PfkB_dom"/>
</dbReference>
<comment type="subcellular location">
    <subcellularLocation>
        <location evidence="9">Cytoplasm</location>
    </subcellularLocation>
</comment>
<feature type="binding site" evidence="9">
    <location>
        <begin position="45"/>
        <end position="49"/>
    </location>
    <ligand>
        <name>substrate</name>
    </ligand>
</feature>
<evidence type="ECO:0000256" key="6">
    <source>
        <dbReference type="ARBA" id="ARBA00022842"/>
    </source>
</evidence>
<feature type="active site" description="Proton acceptor" evidence="9">
    <location>
        <position position="240"/>
    </location>
</feature>
<name>A0ABT1M321_9MYCO</name>
<accession>A0ABT1M321</accession>
<feature type="domain" description="Carbohydrate kinase PfkB" evidence="10">
    <location>
        <begin position="9"/>
        <end position="198"/>
    </location>
</feature>
<feature type="binding site" evidence="9">
    <location>
        <begin position="17"/>
        <end position="19"/>
    </location>
    <ligand>
        <name>substrate</name>
    </ligand>
</feature>
<evidence type="ECO:0000259" key="10">
    <source>
        <dbReference type="Pfam" id="PF00294"/>
    </source>
</evidence>
<evidence type="ECO:0000256" key="4">
    <source>
        <dbReference type="ARBA" id="ARBA00022777"/>
    </source>
</evidence>
<feature type="binding site" evidence="9">
    <location>
        <begin position="208"/>
        <end position="213"/>
    </location>
    <ligand>
        <name>ATP</name>
        <dbReference type="ChEBI" id="CHEBI:30616"/>
    </ligand>
</feature>
<dbReference type="InterPro" id="IPR029056">
    <property type="entry name" value="Ribokinase-like"/>
</dbReference>
<feature type="domain" description="Carbohydrate kinase PfkB" evidence="10">
    <location>
        <begin position="204"/>
        <end position="280"/>
    </location>
</feature>
<evidence type="ECO:0000256" key="9">
    <source>
        <dbReference type="HAMAP-Rule" id="MF_01987"/>
    </source>
</evidence>
<evidence type="ECO:0000313" key="11">
    <source>
        <dbReference type="EMBL" id="MCP9273501.1"/>
    </source>
</evidence>
<dbReference type="PANTHER" id="PTHR10584">
    <property type="entry name" value="SUGAR KINASE"/>
    <property type="match status" value="1"/>
</dbReference>
<evidence type="ECO:0000256" key="5">
    <source>
        <dbReference type="ARBA" id="ARBA00022840"/>
    </source>
</evidence>
<comment type="cofactor">
    <cofactor evidence="9">
        <name>Mg(2+)</name>
        <dbReference type="ChEBI" id="CHEBI:18420"/>
    </cofactor>
    <text evidence="9">Requires a divalent cation, most likely magnesium in vivo, as an electrophilic catalyst to aid phosphoryl group transfer. It is the chelate of the metal and the nucleotide that is the actual substrate.</text>
</comment>
<comment type="subunit">
    <text evidence="9">Homodimer.</text>
</comment>
<dbReference type="EMBL" id="JANDBD010000005">
    <property type="protein sequence ID" value="MCP9273501.1"/>
    <property type="molecule type" value="Genomic_DNA"/>
</dbReference>
<feature type="binding site" evidence="9">
    <location>
        <position position="240"/>
    </location>
    <ligand>
        <name>substrate</name>
    </ligand>
</feature>
<keyword evidence="7 9" id="KW-0630">Potassium</keyword>
<feature type="binding site" evidence="9">
    <location>
        <begin position="239"/>
        <end position="240"/>
    </location>
    <ligand>
        <name>ATP</name>
        <dbReference type="ChEBI" id="CHEBI:30616"/>
    </ligand>
</feature>
<keyword evidence="2 9" id="KW-0479">Metal-binding</keyword>
<dbReference type="SUPFAM" id="SSF53613">
    <property type="entry name" value="Ribokinase-like"/>
    <property type="match status" value="1"/>
</dbReference>
<sequence length="296" mass="28877">MWVQTKPTAVCVVGSVNLDHSYTVAELPRPGQTVLASGVATAPGGKGGNQAVAAARAGASVHLVAALGDDAAAVHLRAHLTGNGVDVASVVTAPVASGSAVIVVDSEGENSIVVAPGANAHLTMTSAAARAAVAGADVLLLQLEIPLDTAVAAARVAGESGTVVIVNASPAQSGAGALEDLAAVADVVVVNEDEAAHWRWPVPHLVTTLGARGARYAGGGRSVSVPSPAVEPVDSTGAGDVFAGVLATHWLSGPDVALRRACAAGALATLVAGAGDCAPTAEAIDDVLATETTSES</sequence>
<reference evidence="11 12" key="1">
    <citation type="submission" date="2022-06" db="EMBL/GenBank/DDBJ databases">
        <title>Mycolicibacterium sp. CAU 1645 isolated from seawater.</title>
        <authorList>
            <person name="Kim W."/>
        </authorList>
    </citation>
    <scope>NUCLEOTIDE SEQUENCE [LARGE SCALE GENOMIC DNA]</scope>
    <source>
        <strain evidence="11 12">CAU 1645</strain>
    </source>
</reference>
<keyword evidence="8 9" id="KW-0119">Carbohydrate metabolism</keyword>
<evidence type="ECO:0000256" key="7">
    <source>
        <dbReference type="ARBA" id="ARBA00022958"/>
    </source>
</evidence>
<keyword evidence="5 9" id="KW-0067">ATP-binding</keyword>
<evidence type="ECO:0000313" key="12">
    <source>
        <dbReference type="Proteomes" id="UP001651690"/>
    </source>
</evidence>
<comment type="caution">
    <text evidence="11">The sequence shown here is derived from an EMBL/GenBank/DDBJ whole genome shotgun (WGS) entry which is preliminary data.</text>
</comment>
<dbReference type="PRINTS" id="PR00990">
    <property type="entry name" value="RIBOKINASE"/>
</dbReference>
<evidence type="ECO:0000256" key="1">
    <source>
        <dbReference type="ARBA" id="ARBA00022679"/>
    </source>
</evidence>
<comment type="function">
    <text evidence="9">Catalyzes the phosphorylation of ribose at O-5 in a reaction requiring ATP and magnesium. The resulting D-ribose-5-phosphate can then be used either for sythesis of nucleotides, histidine, and tryptophan, or as a component of the pentose phosphate pathway.</text>
</comment>
<feature type="binding site" evidence="9">
    <location>
        <position position="234"/>
    </location>
    <ligand>
        <name>K(+)</name>
        <dbReference type="ChEBI" id="CHEBI:29103"/>
    </ligand>
</feature>
<feature type="binding site" evidence="9">
    <location>
        <position position="268"/>
    </location>
    <ligand>
        <name>K(+)</name>
        <dbReference type="ChEBI" id="CHEBI:29103"/>
    </ligand>
</feature>
<keyword evidence="4 9" id="KW-0418">Kinase</keyword>
<dbReference type="InterPro" id="IPR002139">
    <property type="entry name" value="Ribo/fructo_kinase"/>
</dbReference>
<dbReference type="Pfam" id="PF00294">
    <property type="entry name" value="PfkB"/>
    <property type="match status" value="2"/>
</dbReference>
<dbReference type="CDD" id="cd01174">
    <property type="entry name" value="ribokinase"/>
    <property type="match status" value="1"/>
</dbReference>
<dbReference type="EC" id="2.7.1.15" evidence="9"/>
<comment type="catalytic activity">
    <reaction evidence="9">
        <text>D-ribose + ATP = D-ribose 5-phosphate + ADP + H(+)</text>
        <dbReference type="Rhea" id="RHEA:13697"/>
        <dbReference type="ChEBI" id="CHEBI:15378"/>
        <dbReference type="ChEBI" id="CHEBI:30616"/>
        <dbReference type="ChEBI" id="CHEBI:47013"/>
        <dbReference type="ChEBI" id="CHEBI:78346"/>
        <dbReference type="ChEBI" id="CHEBI:456216"/>
        <dbReference type="EC" id="2.7.1.15"/>
    </reaction>
</comment>
<dbReference type="Proteomes" id="UP001651690">
    <property type="component" value="Unassembled WGS sequence"/>
</dbReference>
<dbReference type="HAMAP" id="MF_01987">
    <property type="entry name" value="Ribokinase"/>
    <property type="match status" value="1"/>
</dbReference>
<comment type="caution">
    <text evidence="9">Lacks conserved residue(s) required for the propagation of feature annotation.</text>
</comment>
<evidence type="ECO:0000256" key="3">
    <source>
        <dbReference type="ARBA" id="ARBA00022741"/>
    </source>
</evidence>
<comment type="similarity">
    <text evidence="9">Belongs to the carbohydrate kinase PfkB family. Ribokinase subfamily.</text>
</comment>
<feature type="binding site" evidence="9">
    <location>
        <position position="144"/>
    </location>
    <ligand>
        <name>substrate</name>
    </ligand>
</feature>
<feature type="binding site" evidence="9">
    <location>
        <position position="273"/>
    </location>
    <ligand>
        <name>K(+)</name>
        <dbReference type="ChEBI" id="CHEBI:29103"/>
    </ligand>
</feature>
<feature type="binding site" evidence="9">
    <location>
        <position position="271"/>
    </location>
    <ligand>
        <name>K(+)</name>
        <dbReference type="ChEBI" id="CHEBI:29103"/>
    </ligand>
</feature>
<dbReference type="Gene3D" id="3.40.1190.20">
    <property type="match status" value="1"/>
</dbReference>
<comment type="activity regulation">
    <text evidence="9">Activated by a monovalent cation that binds near, but not in, the active site. The most likely occupant of the site in vivo is potassium. Ion binding induces a conformational change that may alter substrate affinity.</text>
</comment>